<name>W2L402_PHYNI</name>
<reference evidence="1" key="1">
    <citation type="submission" date="2013-11" db="EMBL/GenBank/DDBJ databases">
        <title>The Genome Sequence of Phytophthora parasitica CHvinca01.</title>
        <authorList>
            <consortium name="The Broad Institute Genomics Platform"/>
            <person name="Russ C."/>
            <person name="Tyler B."/>
            <person name="Panabieres F."/>
            <person name="Shan W."/>
            <person name="Tripathy S."/>
            <person name="Grunwald N."/>
            <person name="Machado M."/>
            <person name="Johnson C.S."/>
            <person name="Arredondo F."/>
            <person name="Hong C."/>
            <person name="Coffey M."/>
            <person name="Young S.K."/>
            <person name="Zeng Q."/>
            <person name="Gargeya S."/>
            <person name="Fitzgerald M."/>
            <person name="Abouelleil A."/>
            <person name="Alvarado L."/>
            <person name="Chapman S.B."/>
            <person name="Gainer-Dewar J."/>
            <person name="Goldberg J."/>
            <person name="Griggs A."/>
            <person name="Gujja S."/>
            <person name="Hansen M."/>
            <person name="Howarth C."/>
            <person name="Imamovic A."/>
            <person name="Ireland A."/>
            <person name="Larimer J."/>
            <person name="McCowan C."/>
            <person name="Murphy C."/>
            <person name="Pearson M."/>
            <person name="Poon T.W."/>
            <person name="Priest M."/>
            <person name="Roberts A."/>
            <person name="Saif S."/>
            <person name="Shea T."/>
            <person name="Sykes S."/>
            <person name="Wortman J."/>
            <person name="Nusbaum C."/>
            <person name="Birren B."/>
        </authorList>
    </citation>
    <scope>NUCLEOTIDE SEQUENCE [LARGE SCALE GENOMIC DNA]</scope>
    <source>
        <strain evidence="1">CHvinca01</strain>
    </source>
</reference>
<accession>W2L402</accession>
<dbReference type="VEuPathDB" id="FungiDB:PPTG_01738"/>
<dbReference type="AlphaFoldDB" id="W2L402"/>
<dbReference type="EMBL" id="KI680025">
    <property type="protein sequence ID" value="ETL91564.1"/>
    <property type="molecule type" value="Genomic_DNA"/>
</dbReference>
<dbReference type="OrthoDB" id="108311at2759"/>
<sequence>IENTRHLALGSARAEVNEDASTMEEELERWMLHDCSAYLDARSPNEMKHLLERFRATLGKNVTVTPTVTIRSLDRVWTAFVKRWNLKGCEAYESMLQRREADHARLSVGDLAAQVCSLSREAGRRCCVARLDDGCPRCRERGFSRPDHEKWRRVLEAVPVTGVERKVIGRYQQTLNEARRDGRLRPLRDPSLVRVWMLRPQRGRDMGISSVVDREWGESRRGMDSVAHGKFDHR</sequence>
<dbReference type="Proteomes" id="UP000054423">
    <property type="component" value="Unassembled WGS sequence"/>
</dbReference>
<gene>
    <name evidence="1" type="ORF">L917_09898</name>
</gene>
<organism evidence="1">
    <name type="scientific">Phytophthora nicotianae</name>
    <name type="common">Potato buckeye rot agent</name>
    <name type="synonym">Phytophthora parasitica</name>
    <dbReference type="NCBI Taxonomy" id="4792"/>
    <lineage>
        <taxon>Eukaryota</taxon>
        <taxon>Sar</taxon>
        <taxon>Stramenopiles</taxon>
        <taxon>Oomycota</taxon>
        <taxon>Peronosporomycetes</taxon>
        <taxon>Peronosporales</taxon>
        <taxon>Peronosporaceae</taxon>
        <taxon>Phytophthora</taxon>
    </lineage>
</organism>
<proteinExistence type="predicted"/>
<feature type="non-terminal residue" evidence="1">
    <location>
        <position position="1"/>
    </location>
</feature>
<evidence type="ECO:0000313" key="1">
    <source>
        <dbReference type="EMBL" id="ETL91564.1"/>
    </source>
</evidence>
<protein>
    <submittedName>
        <fullName evidence="1">Uncharacterized protein</fullName>
    </submittedName>
</protein>